<evidence type="ECO:0008006" key="4">
    <source>
        <dbReference type="Google" id="ProtNLM"/>
    </source>
</evidence>
<feature type="compositionally biased region" description="Basic and acidic residues" evidence="1">
    <location>
        <begin position="93"/>
        <end position="127"/>
    </location>
</feature>
<dbReference type="EMBL" id="KI696390">
    <property type="protein sequence ID" value="ETM32162.1"/>
    <property type="molecule type" value="Genomic_DNA"/>
</dbReference>
<evidence type="ECO:0000256" key="1">
    <source>
        <dbReference type="SAM" id="MobiDB-lite"/>
    </source>
</evidence>
<protein>
    <recommendedName>
        <fullName evidence="4">RxLR effector protein</fullName>
    </recommendedName>
</protein>
<keyword evidence="2" id="KW-0732">Signal</keyword>
<dbReference type="Proteomes" id="UP000054532">
    <property type="component" value="Unassembled WGS sequence"/>
</dbReference>
<feature type="compositionally biased region" description="Polar residues" evidence="1">
    <location>
        <begin position="62"/>
        <end position="89"/>
    </location>
</feature>
<gene>
    <name evidence="3" type="ORF">L914_20384</name>
</gene>
<name>W2M6Z7_PHYNI</name>
<evidence type="ECO:0000256" key="2">
    <source>
        <dbReference type="SAM" id="SignalP"/>
    </source>
</evidence>
<reference evidence="3" key="1">
    <citation type="submission" date="2013-11" db="EMBL/GenBank/DDBJ databases">
        <title>The Genome Sequence of Phytophthora parasitica IAC_01/95.</title>
        <authorList>
            <consortium name="The Broad Institute Genomics Platform"/>
            <person name="Russ C."/>
            <person name="Tyler B."/>
            <person name="Panabieres F."/>
            <person name="Shan W."/>
            <person name="Tripathy S."/>
            <person name="Grunwald N."/>
            <person name="Machado M."/>
            <person name="Johnson C.S."/>
            <person name="Arredondo F."/>
            <person name="Hong C."/>
            <person name="Coffey M."/>
            <person name="Young S.K."/>
            <person name="Zeng Q."/>
            <person name="Gargeya S."/>
            <person name="Fitzgerald M."/>
            <person name="Abouelleil A."/>
            <person name="Alvarado L."/>
            <person name="Chapman S.B."/>
            <person name="Gainer-Dewar J."/>
            <person name="Goldberg J."/>
            <person name="Griggs A."/>
            <person name="Gujja S."/>
            <person name="Hansen M."/>
            <person name="Howarth C."/>
            <person name="Imamovic A."/>
            <person name="Ireland A."/>
            <person name="Larimer J."/>
            <person name="McCowan C."/>
            <person name="Murphy C."/>
            <person name="Pearson M."/>
            <person name="Poon T.W."/>
            <person name="Priest M."/>
            <person name="Roberts A."/>
            <person name="Saif S."/>
            <person name="Shea T."/>
            <person name="Sykes S."/>
            <person name="Wortman J."/>
            <person name="Nusbaum C."/>
            <person name="Birren B."/>
        </authorList>
    </citation>
    <scope>NUCLEOTIDE SEQUENCE [LARGE SCALE GENOMIC DNA]</scope>
    <source>
        <strain evidence="3">IAC_01/95</strain>
    </source>
</reference>
<feature type="signal peptide" evidence="2">
    <location>
        <begin position="1"/>
        <end position="26"/>
    </location>
</feature>
<feature type="chain" id="PRO_5004821029" description="RxLR effector protein" evidence="2">
    <location>
        <begin position="27"/>
        <end position="127"/>
    </location>
</feature>
<dbReference type="AlphaFoldDB" id="W2M6Z7"/>
<accession>W2M6Z7</accession>
<sequence length="127" mass="13873">MQLSRIIAHIALAAAIVASATSPTDAAWGWMTESTNEVKTDNAVEALHLERNLGAGGGLRGSQAQNTPSEGNQDDNYTGQNTPSQGNNNQGEEGQHEQKEEGDHEQKKDEKDEKDEDKKKKDEKDEK</sequence>
<dbReference type="VEuPathDB" id="FungiDB:PPTG_18611"/>
<evidence type="ECO:0000313" key="3">
    <source>
        <dbReference type="EMBL" id="ETM32162.1"/>
    </source>
</evidence>
<organism evidence="3">
    <name type="scientific">Phytophthora nicotianae</name>
    <name type="common">Potato buckeye rot agent</name>
    <name type="synonym">Phytophthora parasitica</name>
    <dbReference type="NCBI Taxonomy" id="4792"/>
    <lineage>
        <taxon>Eukaryota</taxon>
        <taxon>Sar</taxon>
        <taxon>Stramenopiles</taxon>
        <taxon>Oomycota</taxon>
        <taxon>Peronosporomycetes</taxon>
        <taxon>Peronosporales</taxon>
        <taxon>Peronosporaceae</taxon>
        <taxon>Phytophthora</taxon>
    </lineage>
</organism>
<proteinExistence type="predicted"/>
<feature type="non-terminal residue" evidence="3">
    <location>
        <position position="127"/>
    </location>
</feature>
<feature type="region of interest" description="Disordered" evidence="1">
    <location>
        <begin position="50"/>
        <end position="127"/>
    </location>
</feature>